<dbReference type="OrthoDB" id="9787851at2"/>
<protein>
    <submittedName>
        <fullName evidence="6">ABC transporter ATP-binding protein</fullName>
    </submittedName>
</protein>
<dbReference type="CDD" id="cd03214">
    <property type="entry name" value="ABC_Iron-Siderophores_B12_Hemin"/>
    <property type="match status" value="1"/>
</dbReference>
<dbReference type="SMART" id="SM00382">
    <property type="entry name" value="AAA"/>
    <property type="match status" value="1"/>
</dbReference>
<evidence type="ECO:0000313" key="7">
    <source>
        <dbReference type="Proteomes" id="UP000078290"/>
    </source>
</evidence>
<evidence type="ECO:0000256" key="1">
    <source>
        <dbReference type="ARBA" id="ARBA00022448"/>
    </source>
</evidence>
<proteinExistence type="predicted"/>
<dbReference type="Proteomes" id="UP000078290">
    <property type="component" value="Unassembled WGS sequence"/>
</dbReference>
<reference evidence="7" key="1">
    <citation type="submission" date="2016-05" db="EMBL/GenBank/DDBJ databases">
        <authorList>
            <person name="Wang W."/>
            <person name="Zhu L."/>
        </authorList>
    </citation>
    <scope>NUCLEOTIDE SEQUENCE [LARGE SCALE GENOMIC DNA]</scope>
    <source>
        <strain evidence="7">W-2</strain>
    </source>
</reference>
<comment type="caution">
    <text evidence="6">The sequence shown here is derived from an EMBL/GenBank/DDBJ whole genome shotgun (WGS) entry which is preliminary data.</text>
</comment>
<dbReference type="Gene3D" id="3.40.50.300">
    <property type="entry name" value="P-loop containing nucleotide triphosphate hydrolases"/>
    <property type="match status" value="1"/>
</dbReference>
<dbReference type="AlphaFoldDB" id="A0A1B7KX74"/>
<evidence type="ECO:0000256" key="4">
    <source>
        <dbReference type="ARBA" id="ARBA00022967"/>
    </source>
</evidence>
<dbReference type="FunFam" id="3.40.50.300:FF:000134">
    <property type="entry name" value="Iron-enterobactin ABC transporter ATP-binding protein"/>
    <property type="match status" value="1"/>
</dbReference>
<dbReference type="GO" id="GO:0016887">
    <property type="term" value="F:ATP hydrolysis activity"/>
    <property type="evidence" value="ECO:0007669"/>
    <property type="project" value="InterPro"/>
</dbReference>
<dbReference type="EMBL" id="LXMA01000001">
    <property type="protein sequence ID" value="OAT74732.1"/>
    <property type="molecule type" value="Genomic_DNA"/>
</dbReference>
<evidence type="ECO:0000259" key="5">
    <source>
        <dbReference type="PROSITE" id="PS50893"/>
    </source>
</evidence>
<dbReference type="GO" id="GO:0005524">
    <property type="term" value="F:ATP binding"/>
    <property type="evidence" value="ECO:0007669"/>
    <property type="project" value="UniProtKB-KW"/>
</dbReference>
<organism evidence="6 7">
    <name type="scientific">Parageobacillus thermoglucosidasius</name>
    <name type="common">Geobacillus thermoglucosidasius</name>
    <dbReference type="NCBI Taxonomy" id="1426"/>
    <lineage>
        <taxon>Bacteria</taxon>
        <taxon>Bacillati</taxon>
        <taxon>Bacillota</taxon>
        <taxon>Bacilli</taxon>
        <taxon>Bacillales</taxon>
        <taxon>Anoxybacillaceae</taxon>
        <taxon>Parageobacillus</taxon>
    </lineage>
</organism>
<keyword evidence="1" id="KW-0813">Transport</keyword>
<dbReference type="Pfam" id="PF01955">
    <property type="entry name" value="CbiZ"/>
    <property type="match status" value="1"/>
</dbReference>
<keyword evidence="2" id="KW-0547">Nucleotide-binding</keyword>
<name>A0A1B7KX74_PARTM</name>
<dbReference type="SUPFAM" id="SSF52540">
    <property type="entry name" value="P-loop containing nucleoside triphosphate hydrolases"/>
    <property type="match status" value="1"/>
</dbReference>
<dbReference type="InterPro" id="IPR003593">
    <property type="entry name" value="AAA+_ATPase"/>
</dbReference>
<dbReference type="PANTHER" id="PTHR42794">
    <property type="entry name" value="HEMIN IMPORT ATP-BINDING PROTEIN HMUV"/>
    <property type="match status" value="1"/>
</dbReference>
<dbReference type="InterPro" id="IPR027417">
    <property type="entry name" value="P-loop_NTPase"/>
</dbReference>
<dbReference type="PANTHER" id="PTHR42794:SF1">
    <property type="entry name" value="HEMIN IMPORT ATP-BINDING PROTEIN HMUV"/>
    <property type="match status" value="1"/>
</dbReference>
<dbReference type="InterPro" id="IPR002808">
    <property type="entry name" value="AdoCbi_amidolase"/>
</dbReference>
<evidence type="ECO:0000256" key="2">
    <source>
        <dbReference type="ARBA" id="ARBA00022741"/>
    </source>
</evidence>
<dbReference type="RefSeq" id="WP_064550102.1">
    <property type="nucleotide sequence ID" value="NZ_LXMA01000001.1"/>
</dbReference>
<sequence length="494" mass="55120">MNVLEVNNVSYRYHRKRVLHNVTFTVAKGEIFGVLGPNGSGKTTLLKLLSKELPLQSGSIAVNGRPLRSFSQKEWARFAAVLPQTMDAAFGYTVKETVELGRYAHQSGLFPTWTAEDEQAVKTAIEEVGLTEKAEEGIDRLSGGERQRVYLARALAQQPRLLLLDEPTNHMDITQQIKLLDQLVRWAKEKMLTVVAIFHDINIASLYCDRLLMLKSGEVVALGAPEELMERELLNSVFQAPVSRQAHPTVSKPLMAFLREWEFPILQRGELHERFMWKMLEDCVAISASSPLKVLSSALVGSGFQWATHFVNRQVSKDYDCKDAEAEMKHYLRRRGFPVQQTIGMMTAVSVEDAVCMYEKHDAFSVWTVVTAGVGNAVDAAQAWKRARFDQKIGTINIIVFIDGNLTEAAYVQAVMTATEAKTKALYDEKIIDPETNTYATGTSTDCIAIAATQTGETFPYAGTITPLGKAIGRTVYEATKEALRRYQQRRGSS</sequence>
<keyword evidence="4" id="KW-1278">Translocase</keyword>
<gene>
    <name evidence="6" type="ORF">A7K69_03195</name>
</gene>
<dbReference type="PROSITE" id="PS50893">
    <property type="entry name" value="ABC_TRANSPORTER_2"/>
    <property type="match status" value="1"/>
</dbReference>
<evidence type="ECO:0000256" key="3">
    <source>
        <dbReference type="ARBA" id="ARBA00022840"/>
    </source>
</evidence>
<feature type="domain" description="ABC transporter" evidence="5">
    <location>
        <begin position="4"/>
        <end position="241"/>
    </location>
</feature>
<dbReference type="InterPro" id="IPR003439">
    <property type="entry name" value="ABC_transporter-like_ATP-bd"/>
</dbReference>
<dbReference type="Pfam" id="PF00005">
    <property type="entry name" value="ABC_tran"/>
    <property type="match status" value="1"/>
</dbReference>
<keyword evidence="3 6" id="KW-0067">ATP-binding</keyword>
<accession>A0A1B7KX74</accession>
<evidence type="ECO:0000313" key="6">
    <source>
        <dbReference type="EMBL" id="OAT74732.1"/>
    </source>
</evidence>